<evidence type="ECO:0000313" key="1">
    <source>
        <dbReference type="EMBL" id="UNV86278.1"/>
    </source>
</evidence>
<organism evidence="1 2">
    <name type="scientific">Morococcus cerebrosus</name>
    <dbReference type="NCBI Taxonomy" id="1056807"/>
    <lineage>
        <taxon>Bacteria</taxon>
        <taxon>Pseudomonadati</taxon>
        <taxon>Pseudomonadota</taxon>
        <taxon>Betaproteobacteria</taxon>
        <taxon>Neisseriales</taxon>
        <taxon>Neisseriaceae</taxon>
        <taxon>Morococcus</taxon>
    </lineage>
</organism>
<accession>A0ABY3YAD7</accession>
<dbReference type="EMBL" id="CP094242">
    <property type="protein sequence ID" value="UNV86278.1"/>
    <property type="molecule type" value="Genomic_DNA"/>
</dbReference>
<protein>
    <submittedName>
        <fullName evidence="1">Uncharacterized protein</fullName>
    </submittedName>
</protein>
<reference evidence="1 2" key="1">
    <citation type="submission" date="2022-03" db="EMBL/GenBank/DDBJ databases">
        <title>Genome sequencing of Morococcus cerebrosus.</title>
        <authorList>
            <person name="Baek M.-G."/>
            <person name="Yi H."/>
        </authorList>
    </citation>
    <scope>NUCLEOTIDE SEQUENCE [LARGE SCALE GENOMIC DNA]</scope>
    <source>
        <strain evidence="1 2">CIP 81.93</strain>
    </source>
</reference>
<gene>
    <name evidence="1" type="ORF">MON37_06035</name>
</gene>
<evidence type="ECO:0000313" key="2">
    <source>
        <dbReference type="Proteomes" id="UP000829504"/>
    </source>
</evidence>
<sequence length="109" mass="12718">MKLEHWEDSMINAENTTNVQIFWKLREDGGCQTIPPIGLFYPVSKFEDGVFQENFPRSIVLDIYEHIPNKNISYANAWFLIRKNEKIPLDTKFKIFDGPRCIADVISIP</sequence>
<dbReference type="RefSeq" id="WP_141764163.1">
    <property type="nucleotide sequence ID" value="NZ_CP094242.1"/>
</dbReference>
<proteinExistence type="predicted"/>
<keyword evidence="2" id="KW-1185">Reference proteome</keyword>
<dbReference type="Proteomes" id="UP000829504">
    <property type="component" value="Chromosome"/>
</dbReference>
<name>A0ABY3YAD7_9NEIS</name>